<accession>A0A6J8DM03</accession>
<sequence>MLNQCRCIDKECQTIADAVDVIERIAKLEQGQGNQDTKRTNTGRCYSCNSPDNFIRNWQNKHNQNRARGNFKATKDKTHLIIITRETTDSSGSIGRRLLTGGHIGETDDNWDDGFYTNGLIYGFSVNVLQCKEHEKLLLYMDDIISVSETFEEGLGSDGETDKIQLEETDLIYNELPENEQPISRVEIVRLCTRSQTENQSSDTPSGYCIEEWDPGSIRQCQLEDPDMSLIVTYLEEKKINLTWTKSQKEHHSKKP</sequence>
<gene>
    <name evidence="1" type="ORF">MCOR_41341</name>
</gene>
<evidence type="ECO:0000313" key="2">
    <source>
        <dbReference type="Proteomes" id="UP000507470"/>
    </source>
</evidence>
<dbReference type="AlphaFoldDB" id="A0A6J8DM03"/>
<organism evidence="1 2">
    <name type="scientific">Mytilus coruscus</name>
    <name type="common">Sea mussel</name>
    <dbReference type="NCBI Taxonomy" id="42192"/>
    <lineage>
        <taxon>Eukaryota</taxon>
        <taxon>Metazoa</taxon>
        <taxon>Spiralia</taxon>
        <taxon>Lophotrochozoa</taxon>
        <taxon>Mollusca</taxon>
        <taxon>Bivalvia</taxon>
        <taxon>Autobranchia</taxon>
        <taxon>Pteriomorphia</taxon>
        <taxon>Mytilida</taxon>
        <taxon>Mytiloidea</taxon>
        <taxon>Mytilidae</taxon>
        <taxon>Mytilinae</taxon>
        <taxon>Mytilus</taxon>
    </lineage>
</organism>
<evidence type="ECO:0000313" key="1">
    <source>
        <dbReference type="EMBL" id="CAC5407910.1"/>
    </source>
</evidence>
<name>A0A6J8DM03_MYTCO</name>
<keyword evidence="2" id="KW-1185">Reference proteome</keyword>
<dbReference type="Proteomes" id="UP000507470">
    <property type="component" value="Unassembled WGS sequence"/>
</dbReference>
<reference evidence="1 2" key="1">
    <citation type="submission" date="2020-06" db="EMBL/GenBank/DDBJ databases">
        <authorList>
            <person name="Li R."/>
            <person name="Bekaert M."/>
        </authorList>
    </citation>
    <scope>NUCLEOTIDE SEQUENCE [LARGE SCALE GENOMIC DNA]</scope>
    <source>
        <strain evidence="2">wild</strain>
    </source>
</reference>
<dbReference type="EMBL" id="CACVKT020007425">
    <property type="protein sequence ID" value="CAC5407910.1"/>
    <property type="molecule type" value="Genomic_DNA"/>
</dbReference>
<protein>
    <submittedName>
        <fullName evidence="1">Uncharacterized protein</fullName>
    </submittedName>
</protein>
<proteinExistence type="predicted"/>